<dbReference type="Proteomes" id="UP000245506">
    <property type="component" value="Unassembled WGS sequence"/>
</dbReference>
<accession>A0A317CLR2</accession>
<organism evidence="1 2">
    <name type="scientific">Leucothrix arctica</name>
    <dbReference type="NCBI Taxonomy" id="1481894"/>
    <lineage>
        <taxon>Bacteria</taxon>
        <taxon>Pseudomonadati</taxon>
        <taxon>Pseudomonadota</taxon>
        <taxon>Gammaproteobacteria</taxon>
        <taxon>Thiotrichales</taxon>
        <taxon>Thiotrichaceae</taxon>
        <taxon>Leucothrix</taxon>
    </lineage>
</organism>
<comment type="caution">
    <text evidence="1">The sequence shown here is derived from an EMBL/GenBank/DDBJ whole genome shotgun (WGS) entry which is preliminary data.</text>
</comment>
<dbReference type="RefSeq" id="WP_109821585.1">
    <property type="nucleotide sequence ID" value="NZ_QGKL01000006.1"/>
</dbReference>
<protein>
    <submittedName>
        <fullName evidence="1">Uncharacterized protein</fullName>
    </submittedName>
</protein>
<keyword evidence="2" id="KW-1185">Reference proteome</keyword>
<evidence type="ECO:0000313" key="2">
    <source>
        <dbReference type="Proteomes" id="UP000245506"/>
    </source>
</evidence>
<dbReference type="AlphaFoldDB" id="A0A317CLR2"/>
<name>A0A317CLR2_9GAMM</name>
<evidence type="ECO:0000313" key="1">
    <source>
        <dbReference type="EMBL" id="PWQ99319.1"/>
    </source>
</evidence>
<dbReference type="EMBL" id="QGKL01000006">
    <property type="protein sequence ID" value="PWQ99319.1"/>
    <property type="molecule type" value="Genomic_DNA"/>
</dbReference>
<reference evidence="1 2" key="1">
    <citation type="submission" date="2018-05" db="EMBL/GenBank/DDBJ databases">
        <title>Leucothrix arctica sp. nov., isolated from Arctic seawater.</title>
        <authorList>
            <person name="Choi A."/>
            <person name="Baek K."/>
        </authorList>
    </citation>
    <scope>NUCLEOTIDE SEQUENCE [LARGE SCALE GENOMIC DNA]</scope>
    <source>
        <strain evidence="1 2">IMCC9719</strain>
    </source>
</reference>
<sequence length="124" mass="13778">MMFIGQMKEISVLLTKAGISSYYPIEQERDLSRAEIGEEAFAVQKGDYIRAHLIKIEKSDKVLIANYTKNGIEGYVGPNSLIELAFGYALGKPLYLLNEPGEQSCKPEILGMKPIILNGDLKNL</sequence>
<gene>
    <name evidence="1" type="ORF">DKT75_01060</name>
</gene>
<proteinExistence type="predicted"/>